<feature type="region of interest" description="Disordered" evidence="1">
    <location>
        <begin position="41"/>
        <end position="83"/>
    </location>
</feature>
<accession>A0A199W610</accession>
<sequence length="83" mass="9113">MQRQLARVPSIPCSGNWLGFRPFHGSLPILTSSLLIKKGSGPPPNLLGKAADAHQVGKRPYTVPDSFRPDQTRPDQTHLSKRS</sequence>
<dbReference type="AlphaFoldDB" id="A0A199W610"/>
<name>A0A199W610_ANACO</name>
<gene>
    <name evidence="2" type="ORF">ACMD2_07176</name>
</gene>
<protein>
    <submittedName>
        <fullName evidence="2">Uncharacterized protein</fullName>
    </submittedName>
</protein>
<comment type="caution">
    <text evidence="2">The sequence shown here is derived from an EMBL/GenBank/DDBJ whole genome shotgun (WGS) entry which is preliminary data.</text>
</comment>
<reference evidence="2 3" key="1">
    <citation type="journal article" date="2016" name="DNA Res.">
        <title>The draft genome of MD-2 pineapple using hybrid error correction of long reads.</title>
        <authorList>
            <person name="Redwan R.M."/>
            <person name="Saidin A."/>
            <person name="Kumar S.V."/>
        </authorList>
    </citation>
    <scope>NUCLEOTIDE SEQUENCE [LARGE SCALE GENOMIC DNA]</scope>
    <source>
        <strain evidence="3">cv. MD2</strain>
        <tissue evidence="2">Leaf</tissue>
    </source>
</reference>
<feature type="compositionally biased region" description="Basic and acidic residues" evidence="1">
    <location>
        <begin position="67"/>
        <end position="83"/>
    </location>
</feature>
<proteinExistence type="predicted"/>
<evidence type="ECO:0000313" key="3">
    <source>
        <dbReference type="Proteomes" id="UP000092600"/>
    </source>
</evidence>
<organism evidence="2 3">
    <name type="scientific">Ananas comosus</name>
    <name type="common">Pineapple</name>
    <name type="synonym">Ananas ananas</name>
    <dbReference type="NCBI Taxonomy" id="4615"/>
    <lineage>
        <taxon>Eukaryota</taxon>
        <taxon>Viridiplantae</taxon>
        <taxon>Streptophyta</taxon>
        <taxon>Embryophyta</taxon>
        <taxon>Tracheophyta</taxon>
        <taxon>Spermatophyta</taxon>
        <taxon>Magnoliopsida</taxon>
        <taxon>Liliopsida</taxon>
        <taxon>Poales</taxon>
        <taxon>Bromeliaceae</taxon>
        <taxon>Bromelioideae</taxon>
        <taxon>Ananas</taxon>
    </lineage>
</organism>
<evidence type="ECO:0000313" key="2">
    <source>
        <dbReference type="EMBL" id="OAY84681.1"/>
    </source>
</evidence>
<dbReference type="EMBL" id="LSRQ01000188">
    <property type="protein sequence ID" value="OAY84681.1"/>
    <property type="molecule type" value="Genomic_DNA"/>
</dbReference>
<dbReference type="Proteomes" id="UP000092600">
    <property type="component" value="Unassembled WGS sequence"/>
</dbReference>
<evidence type="ECO:0000256" key="1">
    <source>
        <dbReference type="SAM" id="MobiDB-lite"/>
    </source>
</evidence>